<dbReference type="RefSeq" id="WP_166281787.1">
    <property type="nucleotide sequence ID" value="NZ_JTHE03000051.1"/>
</dbReference>
<dbReference type="Proteomes" id="UP000031561">
    <property type="component" value="Unassembled WGS sequence"/>
</dbReference>
<sequence>MTTISKLEFTIAVCTHNPKPSLLVRLLSAIQSLSDATKSIEIILVDNNSSTSVKELSCVHHFLEVIPFARYVVEPRQGLTAARCRAIHETTAPIVVFFDDDNEPAPNYLQVLQRYFRDYPNVGVWGPGQITVEYVDPVEPWFEQHPEKFQQRQLDFGYSCVPATWGSYSPNGTGFAVRREILQRYASAIEQGKLQATDRKGTSLASAGDVQIVWEGIKLGFAAGMIPELKCNHLIPAEKANLSYLQRLYFGTASSYAPALVESFSSHVDQLGLPPTPVQIYKLLAKFWIKMLLRPHQRPEIQLKFASDLGGWYGHARALQSPHALQLFSLAERLQLV</sequence>
<dbReference type="CDD" id="cd00761">
    <property type="entry name" value="Glyco_tranf_GTA_type"/>
    <property type="match status" value="1"/>
</dbReference>
<organism evidence="2 3">
    <name type="scientific">Lyngbya confervoides BDU141951</name>
    <dbReference type="NCBI Taxonomy" id="1574623"/>
    <lineage>
        <taxon>Bacteria</taxon>
        <taxon>Bacillati</taxon>
        <taxon>Cyanobacteriota</taxon>
        <taxon>Cyanophyceae</taxon>
        <taxon>Oscillatoriophycideae</taxon>
        <taxon>Oscillatoriales</taxon>
        <taxon>Microcoleaceae</taxon>
        <taxon>Lyngbya</taxon>
    </lineage>
</organism>
<dbReference type="Pfam" id="PF00535">
    <property type="entry name" value="Glycos_transf_2"/>
    <property type="match status" value="1"/>
</dbReference>
<dbReference type="InterPro" id="IPR029044">
    <property type="entry name" value="Nucleotide-diphossugar_trans"/>
</dbReference>
<name>A0ABD4T2P4_9CYAN</name>
<comment type="caution">
    <text evidence="2">The sequence shown here is derived from an EMBL/GenBank/DDBJ whole genome shotgun (WGS) entry which is preliminary data.</text>
</comment>
<proteinExistence type="predicted"/>
<dbReference type="EMBL" id="JTHE03000051">
    <property type="protein sequence ID" value="MCM1983012.1"/>
    <property type="molecule type" value="Genomic_DNA"/>
</dbReference>
<dbReference type="GO" id="GO:0016758">
    <property type="term" value="F:hexosyltransferase activity"/>
    <property type="evidence" value="ECO:0007669"/>
    <property type="project" value="UniProtKB-ARBA"/>
</dbReference>
<dbReference type="AlphaFoldDB" id="A0ABD4T2P4"/>
<evidence type="ECO:0000259" key="1">
    <source>
        <dbReference type="Pfam" id="PF00535"/>
    </source>
</evidence>
<dbReference type="SUPFAM" id="SSF53448">
    <property type="entry name" value="Nucleotide-diphospho-sugar transferases"/>
    <property type="match status" value="1"/>
</dbReference>
<dbReference type="PANTHER" id="PTHR22916:SF3">
    <property type="entry name" value="UDP-GLCNAC:BETAGAL BETA-1,3-N-ACETYLGLUCOSAMINYLTRANSFERASE-LIKE PROTEIN 1"/>
    <property type="match status" value="1"/>
</dbReference>
<keyword evidence="3" id="KW-1185">Reference proteome</keyword>
<feature type="domain" description="Glycosyltransferase 2-like" evidence="1">
    <location>
        <begin position="10"/>
        <end position="143"/>
    </location>
</feature>
<gene>
    <name evidence="2" type="ORF">QQ91_0009275</name>
</gene>
<evidence type="ECO:0000313" key="3">
    <source>
        <dbReference type="Proteomes" id="UP000031561"/>
    </source>
</evidence>
<protein>
    <submittedName>
        <fullName evidence="2">Glycosyltransferase</fullName>
    </submittedName>
</protein>
<reference evidence="2 3" key="1">
    <citation type="journal article" date="2015" name="Genome Announc.">
        <title>Draft Genome Sequence of Filamentous Marine Cyanobacterium Lyngbya confervoides Strain BDU141951.</title>
        <authorList>
            <person name="Chandrababunaidu M.M."/>
            <person name="Sen D."/>
            <person name="Tripathy S."/>
        </authorList>
    </citation>
    <scope>NUCLEOTIDE SEQUENCE [LARGE SCALE GENOMIC DNA]</scope>
    <source>
        <strain evidence="2 3">BDU141951</strain>
    </source>
</reference>
<dbReference type="Gene3D" id="3.90.550.10">
    <property type="entry name" value="Spore Coat Polysaccharide Biosynthesis Protein SpsA, Chain A"/>
    <property type="match status" value="1"/>
</dbReference>
<dbReference type="InterPro" id="IPR001173">
    <property type="entry name" value="Glyco_trans_2-like"/>
</dbReference>
<accession>A0ABD4T2P4</accession>
<evidence type="ECO:0000313" key="2">
    <source>
        <dbReference type="EMBL" id="MCM1983012.1"/>
    </source>
</evidence>
<dbReference type="PANTHER" id="PTHR22916">
    <property type="entry name" value="GLYCOSYLTRANSFERASE"/>
    <property type="match status" value="1"/>
</dbReference>